<dbReference type="Pfam" id="PF05552">
    <property type="entry name" value="MS_channel_1st_1"/>
    <property type="match status" value="3"/>
</dbReference>
<keyword evidence="3" id="KW-1185">Reference proteome</keyword>
<keyword evidence="1" id="KW-0812">Transmembrane</keyword>
<feature type="transmembrane region" description="Helical" evidence="1">
    <location>
        <begin position="177"/>
        <end position="200"/>
    </location>
</feature>
<feature type="transmembrane region" description="Helical" evidence="1">
    <location>
        <begin position="270"/>
        <end position="288"/>
    </location>
</feature>
<feature type="transmembrane region" description="Helical" evidence="1">
    <location>
        <begin position="15"/>
        <end position="36"/>
    </location>
</feature>
<dbReference type="EMBL" id="BAAAYG010000007">
    <property type="protein sequence ID" value="GAA3286267.1"/>
    <property type="molecule type" value="Genomic_DNA"/>
</dbReference>
<reference evidence="3" key="1">
    <citation type="journal article" date="2019" name="Int. J. Syst. Evol. Microbiol.">
        <title>The Global Catalogue of Microorganisms (GCM) 10K type strain sequencing project: providing services to taxonomists for standard genome sequencing and annotation.</title>
        <authorList>
            <consortium name="The Broad Institute Genomics Platform"/>
            <consortium name="The Broad Institute Genome Sequencing Center for Infectious Disease"/>
            <person name="Wu L."/>
            <person name="Ma J."/>
        </authorList>
    </citation>
    <scope>NUCLEOTIDE SEQUENCE [LARGE SCALE GENOMIC DNA]</scope>
    <source>
        <strain evidence="3">JCM 11483</strain>
    </source>
</reference>
<evidence type="ECO:0000256" key="1">
    <source>
        <dbReference type="SAM" id="Phobius"/>
    </source>
</evidence>
<proteinExistence type="predicted"/>
<feature type="transmembrane region" description="Helical" evidence="1">
    <location>
        <begin position="308"/>
        <end position="327"/>
    </location>
</feature>
<accession>A0ABP6REE5</accession>
<feature type="transmembrane region" description="Helical" evidence="1">
    <location>
        <begin position="57"/>
        <end position="80"/>
    </location>
</feature>
<keyword evidence="1" id="KW-1133">Transmembrane helix</keyword>
<gene>
    <name evidence="2" type="ORF">GCM10020260_20750</name>
</gene>
<keyword evidence="1" id="KW-0472">Membrane</keyword>
<evidence type="ECO:0000313" key="3">
    <source>
        <dbReference type="Proteomes" id="UP001501736"/>
    </source>
</evidence>
<dbReference type="InterPro" id="IPR008910">
    <property type="entry name" value="MSC_TM_helix"/>
</dbReference>
<feature type="transmembrane region" description="Helical" evidence="1">
    <location>
        <begin position="100"/>
        <end position="121"/>
    </location>
</feature>
<dbReference type="PANTHER" id="PTHR30221">
    <property type="entry name" value="SMALL-CONDUCTANCE MECHANOSENSITIVE CHANNEL"/>
    <property type="match status" value="1"/>
</dbReference>
<sequence>MDLGNYDWLGLVEKVVMAVVILLVTWIIASVVKWAISKLVSRVGFLQRGGGADGQSLGSAIGQIASLVIWLFGLIAVLQLFALERVLQPVQDLLATGLSFLPNIIGAGFVFFIGFVIAKIVKQLIEATLGRVNFAGLVGRAKTAADKTAENAGVEDSSAGSVPSAADAETNRRITGVIGNVVFALIVIVVAISALQILGIQAVSEPATQMLTLILDFIPLFIAAALILAVGVLIAKFVGNLLGSVLSSIGTDRAAANMGIEPTQTSVSDILSRIAQVGIVLFFGIMAARTLDFPEITAILNEVLELGGRVLFGAVIIGAGFFIANLLAKTVGAGTPSTIMRYGTIALFVAMGLQYMGIADSIINLAFGAVVVGGALAAALAFGLGGRDAAARTLTKVESGSGTDSAS</sequence>
<dbReference type="Gene3D" id="1.10.287.1260">
    <property type="match status" value="2"/>
</dbReference>
<evidence type="ECO:0000313" key="2">
    <source>
        <dbReference type="EMBL" id="GAA3286267.1"/>
    </source>
</evidence>
<feature type="transmembrane region" description="Helical" evidence="1">
    <location>
        <begin position="220"/>
        <end position="249"/>
    </location>
</feature>
<dbReference type="RefSeq" id="WP_344721002.1">
    <property type="nucleotide sequence ID" value="NZ_BAAAYG010000007.1"/>
</dbReference>
<comment type="caution">
    <text evidence="2">The sequence shown here is derived from an EMBL/GenBank/DDBJ whole genome shotgun (WGS) entry which is preliminary data.</text>
</comment>
<dbReference type="Proteomes" id="UP001501736">
    <property type="component" value="Unassembled WGS sequence"/>
</dbReference>
<dbReference type="InterPro" id="IPR045275">
    <property type="entry name" value="MscS_archaea/bacteria_type"/>
</dbReference>
<protein>
    <submittedName>
        <fullName evidence="2">Uncharacterized protein</fullName>
    </submittedName>
</protein>
<organism evidence="2 3">
    <name type="scientific">Nesterenkonia halobia</name>
    <dbReference type="NCBI Taxonomy" id="37922"/>
    <lineage>
        <taxon>Bacteria</taxon>
        <taxon>Bacillati</taxon>
        <taxon>Actinomycetota</taxon>
        <taxon>Actinomycetes</taxon>
        <taxon>Micrococcales</taxon>
        <taxon>Micrococcaceae</taxon>
        <taxon>Nesterenkonia</taxon>
    </lineage>
</organism>
<feature type="transmembrane region" description="Helical" evidence="1">
    <location>
        <begin position="339"/>
        <end position="356"/>
    </location>
</feature>
<dbReference type="PANTHER" id="PTHR30221:SF1">
    <property type="entry name" value="SMALL-CONDUCTANCE MECHANOSENSITIVE CHANNEL"/>
    <property type="match status" value="1"/>
</dbReference>
<feature type="transmembrane region" description="Helical" evidence="1">
    <location>
        <begin position="362"/>
        <end position="384"/>
    </location>
</feature>
<dbReference type="NCBIfam" id="NF033912">
    <property type="entry name" value="msc"/>
    <property type="match status" value="1"/>
</dbReference>
<name>A0ABP6REE5_9MICC</name>